<dbReference type="EMBL" id="CBUQ010000007">
    <property type="protein sequence ID" value="CDI67499.1"/>
    <property type="molecule type" value="Genomic_DNA"/>
</dbReference>
<reference evidence="3 4" key="1">
    <citation type="submission" date="2013-10" db="EMBL/GenBank/DDBJ databases">
        <authorList>
            <person name="Manrique M."/>
        </authorList>
    </citation>
    <scope>NUCLEOTIDE SEQUENCE [LARGE SCALE GENOMIC DNA]</scope>
    <source>
        <strain evidence="3 4">IM386</strain>
    </source>
</reference>
<dbReference type="PANTHER" id="PTHR22901:SF0">
    <property type="entry name" value="SIALATE O-ACETYLESTERASE"/>
    <property type="match status" value="1"/>
</dbReference>
<organism evidence="3 4">
    <name type="scientific">Bifidobacterium animalis subsp. animalis IM386</name>
    <dbReference type="NCBI Taxonomy" id="1402194"/>
    <lineage>
        <taxon>Bacteria</taxon>
        <taxon>Bacillati</taxon>
        <taxon>Actinomycetota</taxon>
        <taxon>Actinomycetes</taxon>
        <taxon>Bifidobacteriales</taxon>
        <taxon>Bifidobacteriaceae</taxon>
        <taxon>Bifidobacterium</taxon>
    </lineage>
</organism>
<reference evidence="3 4" key="2">
    <citation type="submission" date="2015-01" db="EMBL/GenBank/DDBJ databases">
        <title>Genome sequence of a Bifidobacterium animalis strain.</title>
        <authorList>
            <person name="Bogovic-Matijasic B."/>
            <person name="Hacin B."/>
            <person name="Citar M."/>
            <person name="Svigelj K."/>
            <person name="Stempelj M."/>
            <person name="Rogelj I."/>
        </authorList>
    </citation>
    <scope>NUCLEOTIDE SEQUENCE [LARGE SCALE GENOMIC DNA]</scope>
    <source>
        <strain evidence="3 4">IM386</strain>
    </source>
</reference>
<dbReference type="InterPro" id="IPR036514">
    <property type="entry name" value="SGNH_hydro_sf"/>
</dbReference>
<dbReference type="Pfam" id="PF03629">
    <property type="entry name" value="SASA"/>
    <property type="match status" value="1"/>
</dbReference>
<dbReference type="Gene3D" id="3.40.50.1110">
    <property type="entry name" value="SGNH hydrolase"/>
    <property type="match status" value="2"/>
</dbReference>
<comment type="caution">
    <text evidence="3">The sequence shown here is derived from an EMBL/GenBank/DDBJ whole genome shotgun (WGS) entry which is preliminary data.</text>
</comment>
<dbReference type="InterPro" id="IPR008979">
    <property type="entry name" value="Galactose-bd-like_sf"/>
</dbReference>
<protein>
    <submittedName>
        <fullName evidence="3">Secreted protein</fullName>
    </submittedName>
</protein>
<evidence type="ECO:0000259" key="2">
    <source>
        <dbReference type="Pfam" id="PF03629"/>
    </source>
</evidence>
<proteinExistence type="predicted"/>
<dbReference type="SUPFAM" id="SSF52266">
    <property type="entry name" value="SGNH hydrolase"/>
    <property type="match status" value="1"/>
</dbReference>
<name>A0AAV2W3Y1_9BIFI</name>
<keyword evidence="1" id="KW-0378">Hydrolase</keyword>
<dbReference type="InterPro" id="IPR039329">
    <property type="entry name" value="SIAE"/>
</dbReference>
<dbReference type="GO" id="GO:0005975">
    <property type="term" value="P:carbohydrate metabolic process"/>
    <property type="evidence" value="ECO:0007669"/>
    <property type="project" value="TreeGrafter"/>
</dbReference>
<dbReference type="PANTHER" id="PTHR22901">
    <property type="entry name" value="SIALATE O-ACETYLESTERASE"/>
    <property type="match status" value="1"/>
</dbReference>
<dbReference type="AlphaFoldDB" id="A0AAV2W3Y1"/>
<dbReference type="Proteomes" id="UP000035645">
    <property type="component" value="Unassembled WGS sequence"/>
</dbReference>
<evidence type="ECO:0000313" key="4">
    <source>
        <dbReference type="Proteomes" id="UP000035645"/>
    </source>
</evidence>
<accession>A0AAV2W3Y1</accession>
<sequence length="678" mass="74695">MTMDARWAGRLRDGPPSVHLHICGADDMTAWKAQGTHMTLTMPKLLDDGCVLQSGRPVNIWGWCTPGERVSVRIGECAGETISAADGGWQVRLDALDPGGPYAFEVIGDGATVRRSCYAGEVFLCSGQSNMELSMQWVHPYYPNEFRRQDDPLLRQFKVVDRYDFSGPVRDHEEASWLECAPETLGQFSAVAYFFGRMVRQWLQVPVGLLNVSLGGSPIEAWMDAASLDDCPEALEELDPYLGDGVAEARSEESLSAVAGWMEELQARRIPADKLHWRHVDLPARFEDCGLPGFQGMIELRRTVVLPPYCEGAEGTLRLGAWADIDETYINGINIGGRPNQYEPRDYRIPAGMLRAGANEIVVRLVCNAGSGRVTEGKAMTLQVGDEVHDVSGIWRLAVVASMDRPCPSEDFVRWRPTGLYNAMLAPCFRFPVRAALWYQGESNTGTRAAQYGKLLATMIDLWRERWHDPHMPFLIVQLPGISIDCIEDGGWPLVRAGQWAVGKQVPDVKTVVTLDAGEPNDLHPHDKKLVASRLFDAACALLYGGDNVQPMVKRIEERDGMLCVSYATVARQGANPVPCTPLTLDGGDLGEFEFVWRDAMCAVPAPATVEGAEVCIPLPERRPDILRYAWRNNPSRGLLVDGRGTPMPPFAYDLKRGAMIEPSVRAGGDVDAGTGRA</sequence>
<evidence type="ECO:0000313" key="3">
    <source>
        <dbReference type="EMBL" id="CDI67499.1"/>
    </source>
</evidence>
<dbReference type="GO" id="GO:0001681">
    <property type="term" value="F:sialate O-acetylesterase activity"/>
    <property type="evidence" value="ECO:0007669"/>
    <property type="project" value="InterPro"/>
</dbReference>
<evidence type="ECO:0000256" key="1">
    <source>
        <dbReference type="ARBA" id="ARBA00022801"/>
    </source>
</evidence>
<dbReference type="InterPro" id="IPR005181">
    <property type="entry name" value="SASA"/>
</dbReference>
<gene>
    <name evidence="3" type="ORF">BANIM336_00820</name>
</gene>
<dbReference type="SUPFAM" id="SSF49785">
    <property type="entry name" value="Galactose-binding domain-like"/>
    <property type="match status" value="1"/>
</dbReference>
<feature type="domain" description="Sialate O-acetylesterase" evidence="2">
    <location>
        <begin position="415"/>
        <end position="524"/>
    </location>
</feature>